<evidence type="ECO:0000313" key="10">
    <source>
        <dbReference type="Proteomes" id="UP000501939"/>
    </source>
</evidence>
<evidence type="ECO:0000256" key="3">
    <source>
        <dbReference type="ARBA" id="ARBA00022989"/>
    </source>
</evidence>
<dbReference type="Pfam" id="PF15864">
    <property type="entry name" value="PglL_A"/>
    <property type="match status" value="1"/>
</dbReference>
<feature type="transmembrane region" description="Helical" evidence="5">
    <location>
        <begin position="417"/>
        <end position="439"/>
    </location>
</feature>
<keyword evidence="4 5" id="KW-0472">Membrane</keyword>
<dbReference type="AlphaFoldDB" id="A0A6G8S753"/>
<feature type="domain" description="Virulence factor membrane-bound polymerase C-terminal" evidence="7">
    <location>
        <begin position="369"/>
        <end position="535"/>
    </location>
</feature>
<evidence type="ECO:0000256" key="4">
    <source>
        <dbReference type="ARBA" id="ARBA00023136"/>
    </source>
</evidence>
<keyword evidence="3 5" id="KW-1133">Transmembrane helix</keyword>
<keyword evidence="10" id="KW-1185">Reference proteome</keyword>
<dbReference type="InterPro" id="IPR021797">
    <property type="entry name" value="Wzy_C_2"/>
</dbReference>
<dbReference type="PANTHER" id="PTHR37422:SF13">
    <property type="entry name" value="LIPOPOLYSACCHARIDE BIOSYNTHESIS PROTEIN PA4999-RELATED"/>
    <property type="match status" value="1"/>
</dbReference>
<feature type="transmembrane region" description="Helical" evidence="5">
    <location>
        <begin position="26"/>
        <end position="46"/>
    </location>
</feature>
<feature type="transmembrane region" description="Helical" evidence="5">
    <location>
        <begin position="236"/>
        <end position="257"/>
    </location>
</feature>
<feature type="transmembrane region" description="Helical" evidence="5">
    <location>
        <begin position="58"/>
        <end position="79"/>
    </location>
</feature>
<reference evidence="9 10" key="1">
    <citation type="submission" date="2020-03" db="EMBL/GenBank/DDBJ databases">
        <authorList>
            <person name="Zhu W."/>
        </authorList>
    </citation>
    <scope>NUCLEOTIDE SEQUENCE [LARGE SCALE GENOMIC DNA]</scope>
    <source>
        <strain evidence="9 10">185</strain>
    </source>
</reference>
<evidence type="ECO:0000259" key="8">
    <source>
        <dbReference type="Pfam" id="PF15864"/>
    </source>
</evidence>
<sequence>MKAFFALLAVMSFVLSLLLPYHRSPWPTFGSEILTIVSASFLLLALYKTKIKIARPQLIILPIVLIPIVQFALGQIIYFSNFILSLTYIVMFWLMIVAGYSLSLNDNKREDLFKKLSTVMLVVGFVSGIIAILQWLNLSQYFSPLMYPLKSSRPYANMAQPNNLATLLIMSLLACLYLFEKRVLKNIVLIPIALIILFGVVLAQSRTTILVAPFIVLYYVIKTWKQPVRFNTIKLLTWFGLFVGLAYSLSTLSAWVAQISGHGASTIISTADRVAKGSGDIRLEMWKQMWVAIQQQPWFGYGWNQTGFAQYMVFDAYQVPLWYKSAHNMLLDLLVWNGIPIGSLIILYVIAWLYWLNKGVKDTVSIVATLMVCAILIHGMLEFPLHYAYFLLPAGFLLGIIQAQYRNLPSLQISSKITSIIAILCIVGCGITVRDYLLYKQQSAIASQEHALSSQQQQVMNQQIILLTQFKERVWWIDLDPKTKMTDEQLVHVGRMVANLASKYDLYKYAQVLAFNGKKQEAEHQLWILEKLHGQKNSYDGLFKD</sequence>
<feature type="transmembrane region" description="Helical" evidence="5">
    <location>
        <begin position="158"/>
        <end position="179"/>
    </location>
</feature>
<feature type="transmembrane region" description="Helical" evidence="5">
    <location>
        <begin position="333"/>
        <end position="356"/>
    </location>
</feature>
<dbReference type="KEGG" id="alj:G8D99_13845"/>
<dbReference type="EMBL" id="CP049916">
    <property type="protein sequence ID" value="QIO09987.1"/>
    <property type="molecule type" value="Genomic_DNA"/>
</dbReference>
<feature type="domain" description="Protein glycosylation ligase" evidence="8">
    <location>
        <begin position="154"/>
        <end position="179"/>
    </location>
</feature>
<feature type="transmembrane region" description="Helical" evidence="5">
    <location>
        <begin position="209"/>
        <end position="224"/>
    </location>
</feature>
<evidence type="ECO:0000259" key="6">
    <source>
        <dbReference type="Pfam" id="PF04932"/>
    </source>
</evidence>
<feature type="transmembrane region" description="Helical" evidence="5">
    <location>
        <begin position="85"/>
        <end position="104"/>
    </location>
</feature>
<dbReference type="PANTHER" id="PTHR37422">
    <property type="entry name" value="TEICHURONIC ACID BIOSYNTHESIS PROTEIN TUAE"/>
    <property type="match status" value="1"/>
</dbReference>
<dbReference type="InterPro" id="IPR051533">
    <property type="entry name" value="WaaL-like"/>
</dbReference>
<proteinExistence type="predicted"/>
<comment type="subcellular location">
    <subcellularLocation>
        <location evidence="1">Membrane</location>
        <topology evidence="1">Multi-pass membrane protein</topology>
    </subcellularLocation>
</comment>
<keyword evidence="9" id="KW-0436">Ligase</keyword>
<dbReference type="InterPro" id="IPR007016">
    <property type="entry name" value="O-antigen_ligase-rel_domated"/>
</dbReference>
<feature type="transmembrane region" description="Helical" evidence="5">
    <location>
        <begin position="186"/>
        <end position="203"/>
    </location>
</feature>
<dbReference type="Pfam" id="PF11846">
    <property type="entry name" value="Wzy_C_2"/>
    <property type="match status" value="1"/>
</dbReference>
<feature type="domain" description="O-antigen ligase-related" evidence="6">
    <location>
        <begin position="192"/>
        <end position="341"/>
    </location>
</feature>
<organism evidence="9 10">
    <name type="scientific">Acinetobacter lanii</name>
    <dbReference type="NCBI Taxonomy" id="2715163"/>
    <lineage>
        <taxon>Bacteria</taxon>
        <taxon>Pseudomonadati</taxon>
        <taxon>Pseudomonadota</taxon>
        <taxon>Gammaproteobacteria</taxon>
        <taxon>Moraxellales</taxon>
        <taxon>Moraxellaceae</taxon>
        <taxon>Acinetobacter</taxon>
    </lineage>
</organism>
<feature type="transmembrane region" description="Helical" evidence="5">
    <location>
        <begin position="116"/>
        <end position="138"/>
    </location>
</feature>
<name>A0A6G8S753_9GAMM</name>
<dbReference type="InterPro" id="IPR031726">
    <property type="entry name" value="PglL_A"/>
</dbReference>
<accession>A0A6G8S753</accession>
<evidence type="ECO:0000259" key="7">
    <source>
        <dbReference type="Pfam" id="PF11846"/>
    </source>
</evidence>
<dbReference type="GO" id="GO:0016874">
    <property type="term" value="F:ligase activity"/>
    <property type="evidence" value="ECO:0007669"/>
    <property type="project" value="UniProtKB-KW"/>
</dbReference>
<dbReference type="GO" id="GO:0016020">
    <property type="term" value="C:membrane"/>
    <property type="evidence" value="ECO:0007669"/>
    <property type="project" value="UniProtKB-SubCell"/>
</dbReference>
<gene>
    <name evidence="9" type="ORF">G8D99_13845</name>
</gene>
<evidence type="ECO:0000313" key="9">
    <source>
        <dbReference type="EMBL" id="QIO09987.1"/>
    </source>
</evidence>
<protein>
    <submittedName>
        <fullName evidence="9">O-antigen ligase family protein</fullName>
    </submittedName>
</protein>
<dbReference type="Proteomes" id="UP000501939">
    <property type="component" value="Chromosome"/>
</dbReference>
<evidence type="ECO:0000256" key="5">
    <source>
        <dbReference type="SAM" id="Phobius"/>
    </source>
</evidence>
<evidence type="ECO:0000256" key="2">
    <source>
        <dbReference type="ARBA" id="ARBA00022692"/>
    </source>
</evidence>
<evidence type="ECO:0000256" key="1">
    <source>
        <dbReference type="ARBA" id="ARBA00004141"/>
    </source>
</evidence>
<feature type="transmembrane region" description="Helical" evidence="5">
    <location>
        <begin position="363"/>
        <end position="381"/>
    </location>
</feature>
<dbReference type="Pfam" id="PF04932">
    <property type="entry name" value="Wzy_C"/>
    <property type="match status" value="1"/>
</dbReference>
<keyword evidence="2 5" id="KW-0812">Transmembrane</keyword>